<dbReference type="Pfam" id="PF00146">
    <property type="entry name" value="NADHdh"/>
    <property type="match status" value="1"/>
</dbReference>
<accession>A0A5K7YMW1</accession>
<dbReference type="PANTHER" id="PTHR43359">
    <property type="entry name" value="FORMATE HYDROGENLYASE SUBUNIT 4"/>
    <property type="match status" value="1"/>
</dbReference>
<feature type="transmembrane region" description="Helical" evidence="5">
    <location>
        <begin position="157"/>
        <end position="174"/>
    </location>
</feature>
<gene>
    <name evidence="6" type="ORF">DSCA_35300</name>
</gene>
<reference evidence="6 7" key="1">
    <citation type="submission" date="2019-11" db="EMBL/GenBank/DDBJ databases">
        <title>Comparative genomics of hydrocarbon-degrading Desulfosarcina strains.</title>
        <authorList>
            <person name="Watanabe M."/>
            <person name="Kojima H."/>
            <person name="Fukui M."/>
        </authorList>
    </citation>
    <scope>NUCLEOTIDE SEQUENCE [LARGE SCALE GENOMIC DNA]</scope>
    <source>
        <strain evidence="6 7">PL12</strain>
    </source>
</reference>
<evidence type="ECO:0000313" key="7">
    <source>
        <dbReference type="Proteomes" id="UP000427906"/>
    </source>
</evidence>
<dbReference type="KEGG" id="dalk:DSCA_35300"/>
<feature type="transmembrane region" description="Helical" evidence="5">
    <location>
        <begin position="226"/>
        <end position="249"/>
    </location>
</feature>
<evidence type="ECO:0000256" key="3">
    <source>
        <dbReference type="ARBA" id="ARBA00022989"/>
    </source>
</evidence>
<dbReference type="OrthoDB" id="9778499at2"/>
<keyword evidence="7" id="KW-1185">Reference proteome</keyword>
<sequence>MNQPLIALAVGLAAGPLLGGLAGGLDRIVTARLQARTGPPVWQPYYDVIKLLAKELVVVNGWQAFCVYSYLFAAMLALILFVMQSDLLLILFIQAVGAVFLVMGALASTSPYSQVGAHRELLQILTYEPLLFLAAVGIYLETGSFKLMTVMQWQSPLMLKLPLLFMALCLVLIIKLRKSPFDLSACHHAHQELVRGVFTDFSGPLLGMIEIGHWYETILILGYCSLFWATGALPMVVLAAAVYTAVIVVDNAAARLNWRWMLVYGWAMGLAMALVNLIWRYQA</sequence>
<feature type="transmembrane region" description="Helical" evidence="5">
    <location>
        <begin position="261"/>
        <end position="279"/>
    </location>
</feature>
<keyword evidence="4 5" id="KW-0472">Membrane</keyword>
<dbReference type="EMBL" id="AP021874">
    <property type="protein sequence ID" value="BBO69600.1"/>
    <property type="molecule type" value="Genomic_DNA"/>
</dbReference>
<keyword evidence="3 5" id="KW-1133">Transmembrane helix</keyword>
<dbReference type="AlphaFoldDB" id="A0A5K7YMW1"/>
<organism evidence="6 7">
    <name type="scientific">Desulfosarcina alkanivorans</name>
    <dbReference type="NCBI Taxonomy" id="571177"/>
    <lineage>
        <taxon>Bacteria</taxon>
        <taxon>Pseudomonadati</taxon>
        <taxon>Thermodesulfobacteriota</taxon>
        <taxon>Desulfobacteria</taxon>
        <taxon>Desulfobacterales</taxon>
        <taxon>Desulfosarcinaceae</taxon>
        <taxon>Desulfosarcina</taxon>
    </lineage>
</organism>
<dbReference type="InterPro" id="IPR052561">
    <property type="entry name" value="ComplexI_Subunit1"/>
</dbReference>
<comment type="subcellular location">
    <subcellularLocation>
        <location evidence="1">Membrane</location>
        <topology evidence="1">Multi-pass membrane protein</topology>
    </subcellularLocation>
</comment>
<evidence type="ECO:0000256" key="4">
    <source>
        <dbReference type="ARBA" id="ARBA00023136"/>
    </source>
</evidence>
<evidence type="ECO:0000256" key="1">
    <source>
        <dbReference type="ARBA" id="ARBA00004141"/>
    </source>
</evidence>
<dbReference type="GO" id="GO:0005886">
    <property type="term" value="C:plasma membrane"/>
    <property type="evidence" value="ECO:0007669"/>
    <property type="project" value="TreeGrafter"/>
</dbReference>
<feature type="transmembrane region" description="Helical" evidence="5">
    <location>
        <begin position="88"/>
        <end position="107"/>
    </location>
</feature>
<evidence type="ECO:0000256" key="5">
    <source>
        <dbReference type="SAM" id="Phobius"/>
    </source>
</evidence>
<dbReference type="InterPro" id="IPR001694">
    <property type="entry name" value="NADH_UbQ_OxRdtase_su1/FPO"/>
</dbReference>
<dbReference type="RefSeq" id="WP_155317620.1">
    <property type="nucleotide sequence ID" value="NZ_AP021874.1"/>
</dbReference>
<feature type="transmembrane region" description="Helical" evidence="5">
    <location>
        <begin position="61"/>
        <end position="81"/>
    </location>
</feature>
<proteinExistence type="predicted"/>
<feature type="transmembrane region" description="Helical" evidence="5">
    <location>
        <begin position="127"/>
        <end position="145"/>
    </location>
</feature>
<keyword evidence="2 5" id="KW-0812">Transmembrane</keyword>
<dbReference type="PANTHER" id="PTHR43359:SF1">
    <property type="entry name" value="FORMATE HYDROGENLYASE SUBUNIT 4-RELATED"/>
    <property type="match status" value="1"/>
</dbReference>
<evidence type="ECO:0000256" key="2">
    <source>
        <dbReference type="ARBA" id="ARBA00022692"/>
    </source>
</evidence>
<name>A0A5K7YMW1_9BACT</name>
<protein>
    <submittedName>
        <fullName evidence="6">Ech hydrogenase subunit EchB</fullName>
    </submittedName>
</protein>
<evidence type="ECO:0000313" key="6">
    <source>
        <dbReference type="EMBL" id="BBO69600.1"/>
    </source>
</evidence>
<dbReference type="Proteomes" id="UP000427906">
    <property type="component" value="Chromosome"/>
</dbReference>